<dbReference type="InterPro" id="IPR021327">
    <property type="entry name" value="DUF2934"/>
</dbReference>
<accession>A0A0D0KTK4</accession>
<evidence type="ECO:0008006" key="3">
    <source>
        <dbReference type="Google" id="ProtNLM"/>
    </source>
</evidence>
<protein>
    <recommendedName>
        <fullName evidence="3">DUF2934 domain-containing protein</fullName>
    </recommendedName>
</protein>
<dbReference type="AlphaFoldDB" id="A0A0D0KTK4"/>
<dbReference type="Pfam" id="PF11154">
    <property type="entry name" value="DUF2934"/>
    <property type="match status" value="1"/>
</dbReference>
<gene>
    <name evidence="1" type="ORF">RU07_11450</name>
</gene>
<proteinExistence type="predicted"/>
<organism evidence="1 2">
    <name type="scientific">Agrobacterium tumefaciens</name>
    <dbReference type="NCBI Taxonomy" id="358"/>
    <lineage>
        <taxon>Bacteria</taxon>
        <taxon>Pseudomonadati</taxon>
        <taxon>Pseudomonadota</taxon>
        <taxon>Alphaproteobacteria</taxon>
        <taxon>Hyphomicrobiales</taxon>
        <taxon>Rhizobiaceae</taxon>
        <taxon>Rhizobium/Agrobacterium group</taxon>
        <taxon>Agrobacterium</taxon>
        <taxon>Agrobacterium tumefaciens complex</taxon>
    </lineage>
</organism>
<dbReference type="OrthoDB" id="9811127at2"/>
<sequence length="84" mass="9380">MPVSEIDWISKRAYTLWEQEGRPHGRDSDHWQQAKGEYALLQKSKATKPTHRKKADVKLALAAEAAAEAIAEKPKAKARKSAAK</sequence>
<comment type="caution">
    <text evidence="1">The sequence shown here is derived from an EMBL/GenBank/DDBJ whole genome shotgun (WGS) entry which is preliminary data.</text>
</comment>
<evidence type="ECO:0000313" key="1">
    <source>
        <dbReference type="EMBL" id="KIQ03156.1"/>
    </source>
</evidence>
<evidence type="ECO:0000313" key="2">
    <source>
        <dbReference type="Proteomes" id="UP000035017"/>
    </source>
</evidence>
<dbReference type="Proteomes" id="UP000035017">
    <property type="component" value="Unassembled WGS sequence"/>
</dbReference>
<dbReference type="EMBL" id="JXQV01000009">
    <property type="protein sequence ID" value="KIQ03156.1"/>
    <property type="molecule type" value="Genomic_DNA"/>
</dbReference>
<reference evidence="1 2" key="1">
    <citation type="submission" date="2014-12" db="EMBL/GenBank/DDBJ databases">
        <title>16Stimator: statistical estimation of ribosomal gene copy numbers from draft genome assemblies.</title>
        <authorList>
            <person name="Perisin M.A."/>
            <person name="Vetter M."/>
            <person name="Gilbert J.A."/>
            <person name="Bergelson J."/>
        </authorList>
    </citation>
    <scope>NUCLEOTIDE SEQUENCE [LARGE SCALE GENOMIC DNA]</scope>
    <source>
        <strain evidence="1 2">MEJ076</strain>
    </source>
</reference>
<name>A0A0D0KTK4_AGRTU</name>